<name>A0A832I535_UNCEI</name>
<dbReference type="InterPro" id="IPR044031">
    <property type="entry name" value="TssC1_N"/>
</dbReference>
<dbReference type="PANTHER" id="PTHR35565:SF1">
    <property type="entry name" value="TYPE VI SECRETION SYSTEM CONTRACTILE SHEATH LARGE SUBUNIT"/>
    <property type="match status" value="1"/>
</dbReference>
<dbReference type="EMBL" id="DSQF01000020">
    <property type="protein sequence ID" value="HGZ43759.1"/>
    <property type="molecule type" value="Genomic_DNA"/>
</dbReference>
<evidence type="ECO:0000256" key="1">
    <source>
        <dbReference type="SAM" id="MobiDB-lite"/>
    </source>
</evidence>
<dbReference type="PANTHER" id="PTHR35565">
    <property type="entry name" value="CYTOPLASMIC PROTEIN-RELATED"/>
    <property type="match status" value="1"/>
</dbReference>
<feature type="domain" description="TssC1 N-terminal" evidence="2">
    <location>
        <begin position="286"/>
        <end position="483"/>
    </location>
</feature>
<comment type="caution">
    <text evidence="3">The sequence shown here is derived from an EMBL/GenBank/DDBJ whole genome shotgun (WGS) entry which is preliminary data.</text>
</comment>
<dbReference type="InterPro" id="IPR010269">
    <property type="entry name" value="T6SS_TssC-like"/>
</dbReference>
<dbReference type="Pfam" id="PF05943">
    <property type="entry name" value="VipB"/>
    <property type="match status" value="2"/>
</dbReference>
<feature type="domain" description="TssC1 N-terminal" evidence="2">
    <location>
        <begin position="205"/>
        <end position="266"/>
    </location>
</feature>
<organism evidence="3">
    <name type="scientific">Eiseniibacteriota bacterium</name>
    <dbReference type="NCBI Taxonomy" id="2212470"/>
    <lineage>
        <taxon>Bacteria</taxon>
        <taxon>Candidatus Eiseniibacteriota</taxon>
    </lineage>
</organism>
<proteinExistence type="predicted"/>
<feature type="compositionally biased region" description="Pro residues" evidence="1">
    <location>
        <begin position="125"/>
        <end position="143"/>
    </location>
</feature>
<sequence>MARDDVAFDLVVIADLAPGRPAAPRARRVDRDTLAPLLAELAPEADLGGARLAFRDFRDFRPEALAAQLPATRGLLATRRRLREQPPPVAAELLAALDAVEARTPELEAMRAALGGGASAAAPAPSAPAPVAAPRPAPPPPAPEAGGDDLDAIFRMVDAGSAATGGPPSSAETTRSLDLLIAAFGVTRRTSGAIATAEVARLARLLDEALAGEVRAALHHPAFKAVEAAWLGLRLLVRRTDFRSGVRMHVVAADLAGLPAAMREAVAPLAADAQSEGRAVCAVAALAAGPRDLGLLAAAAAEAEAARVPLVLDADATLFGASTLRALPAGERIADLLDAHAGEAWPVLRARPESRWLALAVNRVLLRAPYGEHHERVRDFAFEEHPPGAEAVWAFGPAAWIVAARLADRAAETGWAVDVTGPPEAATGDLPVRPLELPTGEIVHVPLEAYLSEPRALECSEAGLVPLVCRRNHDAAWIPSAPALMVALDRAEARRTTLANALWLAHVGALLARLHAALDPSAARAARVAALARGLEFLAFGAEGPLVEVAAEDPGEGPVTLSVRPVRPPLLGLPEATVQVPV</sequence>
<reference evidence="3" key="1">
    <citation type="journal article" date="2020" name="mSystems">
        <title>Genome- and Community-Level Interaction Insights into Carbon Utilization and Element Cycling Functions of Hydrothermarchaeota in Hydrothermal Sediment.</title>
        <authorList>
            <person name="Zhou Z."/>
            <person name="Liu Y."/>
            <person name="Xu W."/>
            <person name="Pan J."/>
            <person name="Luo Z.H."/>
            <person name="Li M."/>
        </authorList>
    </citation>
    <scope>NUCLEOTIDE SEQUENCE [LARGE SCALE GENOMIC DNA]</scope>
    <source>
        <strain evidence="3">SpSt-381</strain>
    </source>
</reference>
<dbReference type="AlphaFoldDB" id="A0A832I535"/>
<protein>
    <recommendedName>
        <fullName evidence="2">TssC1 N-terminal domain-containing protein</fullName>
    </recommendedName>
</protein>
<accession>A0A832I535</accession>
<feature type="region of interest" description="Disordered" evidence="1">
    <location>
        <begin position="118"/>
        <end position="149"/>
    </location>
</feature>
<evidence type="ECO:0000259" key="2">
    <source>
        <dbReference type="Pfam" id="PF05943"/>
    </source>
</evidence>
<gene>
    <name evidence="3" type="ORF">ENR23_10110</name>
</gene>
<evidence type="ECO:0000313" key="3">
    <source>
        <dbReference type="EMBL" id="HGZ43759.1"/>
    </source>
</evidence>